<dbReference type="OMA" id="RRPAKHI"/>
<evidence type="ECO:0000313" key="3">
    <source>
        <dbReference type="Proteomes" id="UP000002035"/>
    </source>
</evidence>
<gene>
    <name evidence="2" type="ORF">MCYG_01899</name>
</gene>
<dbReference type="HOGENOM" id="CLU_973105_0_0_1"/>
<dbReference type="RefSeq" id="XP_002848965.1">
    <property type="nucleotide sequence ID" value="XM_002848919.1"/>
</dbReference>
<proteinExistence type="predicted"/>
<evidence type="ECO:0000256" key="1">
    <source>
        <dbReference type="SAM" id="MobiDB-lite"/>
    </source>
</evidence>
<feature type="region of interest" description="Disordered" evidence="1">
    <location>
        <begin position="119"/>
        <end position="145"/>
    </location>
</feature>
<feature type="compositionally biased region" description="Basic and acidic residues" evidence="1">
    <location>
        <begin position="132"/>
        <end position="145"/>
    </location>
</feature>
<dbReference type="GeneID" id="9229017"/>
<dbReference type="EMBL" id="DS995702">
    <property type="protein sequence ID" value="EEQ29080.1"/>
    <property type="molecule type" value="Genomic_DNA"/>
</dbReference>
<protein>
    <submittedName>
        <fullName evidence="2">Uncharacterized protein</fullName>
    </submittedName>
</protein>
<dbReference type="AlphaFoldDB" id="C5FIA0"/>
<accession>C5FIA0</accession>
<dbReference type="OrthoDB" id="4540726at2759"/>
<name>C5FIA0_ARTOC</name>
<keyword evidence="3" id="KW-1185">Reference proteome</keyword>
<dbReference type="VEuPathDB" id="FungiDB:MCYG_01899"/>
<dbReference type="Proteomes" id="UP000002035">
    <property type="component" value="Unassembled WGS sequence"/>
</dbReference>
<reference evidence="3" key="1">
    <citation type="journal article" date="2012" name="MBio">
        <title>Comparative genome analysis of Trichophyton rubrum and related dermatophytes reveals candidate genes involved in infection.</title>
        <authorList>
            <person name="Martinez D.A."/>
            <person name="Oliver B.G."/>
            <person name="Graeser Y."/>
            <person name="Goldberg J.M."/>
            <person name="Li W."/>
            <person name="Martinez-Rossi N.M."/>
            <person name="Monod M."/>
            <person name="Shelest E."/>
            <person name="Barton R.C."/>
            <person name="Birch E."/>
            <person name="Brakhage A.A."/>
            <person name="Chen Z."/>
            <person name="Gurr S.J."/>
            <person name="Heiman D."/>
            <person name="Heitman J."/>
            <person name="Kosti I."/>
            <person name="Rossi A."/>
            <person name="Saif S."/>
            <person name="Samalova M."/>
            <person name="Saunders C.W."/>
            <person name="Shea T."/>
            <person name="Summerbell R.C."/>
            <person name="Xu J."/>
            <person name="Young S."/>
            <person name="Zeng Q."/>
            <person name="Birren B.W."/>
            <person name="Cuomo C.A."/>
            <person name="White T.C."/>
        </authorList>
    </citation>
    <scope>NUCLEOTIDE SEQUENCE [LARGE SCALE GENOMIC DNA]</scope>
    <source>
        <strain evidence="3">ATCC MYA-4605 / CBS 113480</strain>
    </source>
</reference>
<dbReference type="eggNOG" id="ENOG502RM7N">
    <property type="taxonomic scope" value="Eukaryota"/>
</dbReference>
<sequence>MDLTRLQKLARKLDELDSAWSRFDSVQAEREAEIRRPAKHIDVMSDKEYDRIKEAEGYVKEVFDELIHTRKMQLETTMDLVYRFFAGDDNKELDKGIKHIADCVSGTLVLRCQARSNPFFKDPPPGRARPKANHEGSAEAKELSKEDLEKLAKELNMAPEDVQNFASTGLGGDRIDDDSDLMIKLNTQTHPGASSSRAASLLEFAMRIPIFHYQVPDSLDVITTEIIAEQEVSLVGAVIAQLKKDFEADKYPSETEKKTLEAFFTNEVAQKAMKALLSECAMWFNGLAETCVKVIRAADEYVPENAKDRQPVPKKQYNELLEPARKEMFDFMGRSRDYFK</sequence>
<evidence type="ECO:0000313" key="2">
    <source>
        <dbReference type="EMBL" id="EEQ29080.1"/>
    </source>
</evidence>
<organism evidence="2 3">
    <name type="scientific">Arthroderma otae (strain ATCC MYA-4605 / CBS 113480)</name>
    <name type="common">Microsporum canis</name>
    <dbReference type="NCBI Taxonomy" id="554155"/>
    <lineage>
        <taxon>Eukaryota</taxon>
        <taxon>Fungi</taxon>
        <taxon>Dikarya</taxon>
        <taxon>Ascomycota</taxon>
        <taxon>Pezizomycotina</taxon>
        <taxon>Eurotiomycetes</taxon>
        <taxon>Eurotiomycetidae</taxon>
        <taxon>Onygenales</taxon>
        <taxon>Arthrodermataceae</taxon>
        <taxon>Microsporum</taxon>
    </lineage>
</organism>